<evidence type="ECO:0000313" key="1">
    <source>
        <dbReference type="EMBL" id="QJA97062.1"/>
    </source>
</evidence>
<protein>
    <submittedName>
        <fullName evidence="1">Uncharacterized protein</fullName>
    </submittedName>
</protein>
<gene>
    <name evidence="1" type="ORF">MM415B06748_0002</name>
</gene>
<dbReference type="EMBL" id="MT143459">
    <property type="protein sequence ID" value="QJA97062.1"/>
    <property type="molecule type" value="Genomic_DNA"/>
</dbReference>
<organism evidence="1">
    <name type="scientific">viral metagenome</name>
    <dbReference type="NCBI Taxonomy" id="1070528"/>
    <lineage>
        <taxon>unclassified sequences</taxon>
        <taxon>metagenomes</taxon>
        <taxon>organismal metagenomes</taxon>
    </lineage>
</organism>
<accession>A0A6M3LU87</accession>
<name>A0A6M3LU87_9ZZZZ</name>
<proteinExistence type="predicted"/>
<dbReference type="AlphaFoldDB" id="A0A6M3LU87"/>
<reference evidence="1" key="1">
    <citation type="submission" date="2020-03" db="EMBL/GenBank/DDBJ databases">
        <title>The deep terrestrial virosphere.</title>
        <authorList>
            <person name="Holmfeldt K."/>
            <person name="Nilsson E."/>
            <person name="Simone D."/>
            <person name="Lopez-Fernandez M."/>
            <person name="Wu X."/>
            <person name="de Brujin I."/>
            <person name="Lundin D."/>
            <person name="Andersson A."/>
            <person name="Bertilsson S."/>
            <person name="Dopson M."/>
        </authorList>
    </citation>
    <scope>NUCLEOTIDE SEQUENCE</scope>
    <source>
        <strain evidence="1">MM415B06748</strain>
    </source>
</reference>
<sequence>MDKEIIRLITVLAEDSLFKQVYASEIKMLFDMLREQQELNLKPDPPLSIK</sequence>